<gene>
    <name evidence="1" type="ORF">NECAME_05006</name>
</gene>
<dbReference type="Proteomes" id="UP000053676">
    <property type="component" value="Unassembled WGS sequence"/>
</dbReference>
<organism evidence="1 2">
    <name type="scientific">Necator americanus</name>
    <name type="common">Human hookworm</name>
    <dbReference type="NCBI Taxonomy" id="51031"/>
    <lineage>
        <taxon>Eukaryota</taxon>
        <taxon>Metazoa</taxon>
        <taxon>Ecdysozoa</taxon>
        <taxon>Nematoda</taxon>
        <taxon>Chromadorea</taxon>
        <taxon>Rhabditida</taxon>
        <taxon>Rhabditina</taxon>
        <taxon>Rhabditomorpha</taxon>
        <taxon>Strongyloidea</taxon>
        <taxon>Ancylostomatidae</taxon>
        <taxon>Bunostominae</taxon>
        <taxon>Necator</taxon>
    </lineage>
</organism>
<dbReference type="AlphaFoldDB" id="W2SKN9"/>
<reference evidence="2" key="1">
    <citation type="journal article" date="2014" name="Nat. Genet.">
        <title>Genome of the human hookworm Necator americanus.</title>
        <authorList>
            <person name="Tang Y.T."/>
            <person name="Gao X."/>
            <person name="Rosa B.A."/>
            <person name="Abubucker S."/>
            <person name="Hallsworth-Pepin K."/>
            <person name="Martin J."/>
            <person name="Tyagi R."/>
            <person name="Heizer E."/>
            <person name="Zhang X."/>
            <person name="Bhonagiri-Palsikar V."/>
            <person name="Minx P."/>
            <person name="Warren W.C."/>
            <person name="Wang Q."/>
            <person name="Zhan B."/>
            <person name="Hotez P.J."/>
            <person name="Sternberg P.W."/>
            <person name="Dougall A."/>
            <person name="Gaze S.T."/>
            <person name="Mulvenna J."/>
            <person name="Sotillo J."/>
            <person name="Ranganathan S."/>
            <person name="Rabelo E.M."/>
            <person name="Wilson R.K."/>
            <person name="Felgner P.L."/>
            <person name="Bethony J."/>
            <person name="Hawdon J.M."/>
            <person name="Gasser R.B."/>
            <person name="Loukas A."/>
            <person name="Mitreva M."/>
        </authorList>
    </citation>
    <scope>NUCLEOTIDE SEQUENCE [LARGE SCALE GENOMIC DNA]</scope>
</reference>
<evidence type="ECO:0000313" key="1">
    <source>
        <dbReference type="EMBL" id="ETN70185.1"/>
    </source>
</evidence>
<proteinExistence type="predicted"/>
<name>W2SKN9_NECAM</name>
<accession>W2SKN9</accession>
<keyword evidence="2" id="KW-1185">Reference proteome</keyword>
<evidence type="ECO:0000313" key="2">
    <source>
        <dbReference type="Proteomes" id="UP000053676"/>
    </source>
</evidence>
<protein>
    <submittedName>
        <fullName evidence="1">Uncharacterized protein</fullName>
    </submittedName>
</protein>
<dbReference type="KEGG" id="nai:NECAME_05006"/>
<sequence>MFKTNFFFENLFELTCTNNRKNFKYSMIEVKRYKSRSQEDHLKI</sequence>
<dbReference type="EMBL" id="KI669001">
    <property type="protein sequence ID" value="ETN70185.1"/>
    <property type="molecule type" value="Genomic_DNA"/>
</dbReference>